<accession>A0A0T5VVT4</accession>
<evidence type="ECO:0000256" key="1">
    <source>
        <dbReference type="SAM" id="MobiDB-lite"/>
    </source>
</evidence>
<reference evidence="2 3" key="1">
    <citation type="submission" date="2015-11" db="EMBL/GenBank/DDBJ databases">
        <title>Sequence of Pedobacter ginsenosidimutans.</title>
        <authorList>
            <person name="Carson E."/>
            <person name="Keyser V."/>
            <person name="Newman J."/>
            <person name="Miller J."/>
        </authorList>
    </citation>
    <scope>NUCLEOTIDE SEQUENCE [LARGE SCALE GENOMIC DNA]</scope>
    <source>
        <strain evidence="2 3">KACC 14530</strain>
    </source>
</reference>
<organism evidence="2 3">
    <name type="scientific">Pedobacter ginsenosidimutans</name>
    <dbReference type="NCBI Taxonomy" id="687842"/>
    <lineage>
        <taxon>Bacteria</taxon>
        <taxon>Pseudomonadati</taxon>
        <taxon>Bacteroidota</taxon>
        <taxon>Sphingobacteriia</taxon>
        <taxon>Sphingobacteriales</taxon>
        <taxon>Sphingobacteriaceae</taxon>
        <taxon>Pedobacter</taxon>
    </lineage>
</organism>
<dbReference type="EMBL" id="LMZQ01000001">
    <property type="protein sequence ID" value="KRT17753.1"/>
    <property type="molecule type" value="Genomic_DNA"/>
</dbReference>
<feature type="compositionally biased region" description="Low complexity" evidence="1">
    <location>
        <begin position="173"/>
        <end position="182"/>
    </location>
</feature>
<name>A0A0T5VVT4_9SPHI</name>
<dbReference type="AlphaFoldDB" id="A0A0T5VVT4"/>
<evidence type="ECO:0000313" key="3">
    <source>
        <dbReference type="Proteomes" id="UP000051950"/>
    </source>
</evidence>
<dbReference type="Proteomes" id="UP000051950">
    <property type="component" value="Unassembled WGS sequence"/>
</dbReference>
<keyword evidence="3" id="KW-1185">Reference proteome</keyword>
<sequence length="348" mass="38684">MIKNYSSWVKALLVSTTLFFGACQKELYVPQSSESVLEKDATEIAQWYNNQLIKTGSDTGFASRNIPNWNEMTIKQVGDTRIFTTPLYTKGNTSREAVISIVEDTYTGIIKEYNKVDKYFTTVRVYSINGKPIEEGFINITGNYHVTKTWEKSAARNNLTVMSLGDENGGGDPSDPGSGNSNLANKLNAILKSGDSYTFDNSINSYNGYTPNSVDDFQTNYLDAASQMSVTYSTNTNGADTLVRAHITLGYTHTMGIDIDLKLSKNSGNYSVSEVTTDEWGITAFFSYNKSNYTVDGTASSTELTIRVYGKLNYNVFIEGHGTVYKQKLNFIMKVNKYTGTMTSLEQF</sequence>
<dbReference type="PROSITE" id="PS51257">
    <property type="entry name" value="PROKAR_LIPOPROTEIN"/>
    <property type="match status" value="1"/>
</dbReference>
<comment type="caution">
    <text evidence="2">The sequence shown here is derived from an EMBL/GenBank/DDBJ whole genome shotgun (WGS) entry which is preliminary data.</text>
</comment>
<feature type="region of interest" description="Disordered" evidence="1">
    <location>
        <begin position="162"/>
        <end position="183"/>
    </location>
</feature>
<evidence type="ECO:0000313" key="2">
    <source>
        <dbReference type="EMBL" id="KRT17753.1"/>
    </source>
</evidence>
<dbReference type="OrthoDB" id="802926at2"/>
<dbReference type="RefSeq" id="WP_057930382.1">
    <property type="nucleotide sequence ID" value="NZ_LMZQ01000001.1"/>
</dbReference>
<gene>
    <name evidence="2" type="ORF">ASU31_00195</name>
</gene>
<protein>
    <submittedName>
        <fullName evidence="2">Uncharacterized protein</fullName>
    </submittedName>
</protein>
<proteinExistence type="predicted"/>